<evidence type="ECO:0000313" key="2">
    <source>
        <dbReference type="Proteomes" id="UP000183287"/>
    </source>
</evidence>
<dbReference type="EMBL" id="FOUB01000048">
    <property type="protein sequence ID" value="SFM73359.1"/>
    <property type="molecule type" value="Genomic_DNA"/>
</dbReference>
<dbReference type="RefSeq" id="WP_143083462.1">
    <property type="nucleotide sequence ID" value="NZ_FOUB01000048.1"/>
</dbReference>
<name>A0A1I4T9G6_9PROT</name>
<organism evidence="1 2">
    <name type="scientific">Nitrosomonas communis</name>
    <dbReference type="NCBI Taxonomy" id="44574"/>
    <lineage>
        <taxon>Bacteria</taxon>
        <taxon>Pseudomonadati</taxon>
        <taxon>Pseudomonadota</taxon>
        <taxon>Betaproteobacteria</taxon>
        <taxon>Nitrosomonadales</taxon>
        <taxon>Nitrosomonadaceae</taxon>
        <taxon>Nitrosomonas</taxon>
    </lineage>
</organism>
<evidence type="ECO:0000313" key="1">
    <source>
        <dbReference type="EMBL" id="SFM73359.1"/>
    </source>
</evidence>
<sequence length="67" mass="7475">MDKKPPDKPILPEICVASVYERDIKGVFGHLKMAEISYGDLRGLCDKIVDRAHCNSNSRHKSSYAGI</sequence>
<accession>A0A1I4T9G6</accession>
<protein>
    <submittedName>
        <fullName evidence="1">Uncharacterized protein</fullName>
    </submittedName>
</protein>
<keyword evidence="2" id="KW-1185">Reference proteome</keyword>
<proteinExistence type="predicted"/>
<reference evidence="2" key="1">
    <citation type="submission" date="2016-10" db="EMBL/GenBank/DDBJ databases">
        <authorList>
            <person name="Varghese N."/>
            <person name="Submissions S."/>
        </authorList>
    </citation>
    <scope>NUCLEOTIDE SEQUENCE [LARGE SCALE GENOMIC DNA]</scope>
    <source>
        <strain evidence="2">Nm44</strain>
    </source>
</reference>
<dbReference type="Proteomes" id="UP000183287">
    <property type="component" value="Unassembled WGS sequence"/>
</dbReference>
<dbReference type="AlphaFoldDB" id="A0A1I4T9G6"/>
<gene>
    <name evidence="1" type="ORF">SAMN05421863_104819</name>
</gene>